<evidence type="ECO:0000313" key="2">
    <source>
        <dbReference type="EMBL" id="CAH2294559.1"/>
    </source>
</evidence>
<keyword evidence="1" id="KW-0812">Transmembrane</keyword>
<feature type="transmembrane region" description="Helical" evidence="1">
    <location>
        <begin position="195"/>
        <end position="216"/>
    </location>
</feature>
<sequence length="218" mass="24704">METKGKTLYYKCRCNTLTPYADIDHEGNLYKGLTLDACVPILGFCNDTEHCDNNVNKLVFGKGTRLHVTPKIPEHTTPSVYILKSNENTGELPSSVCLVTDFPSYIGSISGYQYDEQSERELNDTLLLDSSGQEWRYGSIFWDNKPLDEPKCNVKYNDGQLQTQADNDIDKCSESSNQDYFETDERINTTSLTVLGLRLLTVKAIVFNMIITLRLWSS</sequence>
<evidence type="ECO:0000256" key="1">
    <source>
        <dbReference type="SAM" id="Phobius"/>
    </source>
</evidence>
<dbReference type="InterPro" id="IPR013783">
    <property type="entry name" value="Ig-like_fold"/>
</dbReference>
<name>A0AAD1W9J0_PELCU</name>
<proteinExistence type="predicted"/>
<dbReference type="Proteomes" id="UP001295444">
    <property type="component" value="Chromosome 05"/>
</dbReference>
<dbReference type="Gene3D" id="2.60.40.10">
    <property type="entry name" value="Immunoglobulins"/>
    <property type="match status" value="1"/>
</dbReference>
<gene>
    <name evidence="2" type="ORF">PECUL_23A005650</name>
</gene>
<organism evidence="2 3">
    <name type="scientific">Pelobates cultripes</name>
    <name type="common">Western spadefoot toad</name>
    <dbReference type="NCBI Taxonomy" id="61616"/>
    <lineage>
        <taxon>Eukaryota</taxon>
        <taxon>Metazoa</taxon>
        <taxon>Chordata</taxon>
        <taxon>Craniata</taxon>
        <taxon>Vertebrata</taxon>
        <taxon>Euteleostomi</taxon>
        <taxon>Amphibia</taxon>
        <taxon>Batrachia</taxon>
        <taxon>Anura</taxon>
        <taxon>Pelobatoidea</taxon>
        <taxon>Pelobatidae</taxon>
        <taxon>Pelobates</taxon>
    </lineage>
</organism>
<keyword evidence="3" id="KW-1185">Reference proteome</keyword>
<accession>A0AAD1W9J0</accession>
<evidence type="ECO:0000313" key="3">
    <source>
        <dbReference type="Proteomes" id="UP001295444"/>
    </source>
</evidence>
<keyword evidence="1" id="KW-1133">Transmembrane helix</keyword>
<reference evidence="2" key="1">
    <citation type="submission" date="2022-03" db="EMBL/GenBank/DDBJ databases">
        <authorList>
            <person name="Alioto T."/>
            <person name="Alioto T."/>
            <person name="Gomez Garrido J."/>
        </authorList>
    </citation>
    <scope>NUCLEOTIDE SEQUENCE</scope>
</reference>
<dbReference type="AlphaFoldDB" id="A0AAD1W9J0"/>
<dbReference type="EMBL" id="OW240916">
    <property type="protein sequence ID" value="CAH2294559.1"/>
    <property type="molecule type" value="Genomic_DNA"/>
</dbReference>
<protein>
    <submittedName>
        <fullName evidence="2">Uncharacterized protein</fullName>
    </submittedName>
</protein>
<keyword evidence="1" id="KW-0472">Membrane</keyword>